<evidence type="ECO:0000256" key="4">
    <source>
        <dbReference type="ARBA" id="ARBA00022475"/>
    </source>
</evidence>
<dbReference type="RefSeq" id="WP_249701754.1">
    <property type="nucleotide sequence ID" value="NZ_JAMFLX010000044.1"/>
</dbReference>
<dbReference type="PANTHER" id="PTHR30330">
    <property type="entry name" value="AGSS FAMILY TRANSPORTER, SODIUM-ALANINE"/>
    <property type="match status" value="1"/>
</dbReference>
<proteinExistence type="inferred from homology"/>
<keyword evidence="3" id="KW-0813">Transport</keyword>
<dbReference type="PROSITE" id="PS00873">
    <property type="entry name" value="NA_ALANINE_SYMP"/>
    <property type="match status" value="1"/>
</dbReference>
<name>A0ABT0PL20_9GAMM</name>
<evidence type="ECO:0000256" key="1">
    <source>
        <dbReference type="ARBA" id="ARBA00004651"/>
    </source>
</evidence>
<dbReference type="Gene3D" id="1.20.1740.10">
    <property type="entry name" value="Amino acid/polyamine transporter I"/>
    <property type="match status" value="1"/>
</dbReference>
<dbReference type="InterPro" id="IPR001463">
    <property type="entry name" value="Na/Ala_symport"/>
</dbReference>
<evidence type="ECO:0000313" key="10">
    <source>
        <dbReference type="Proteomes" id="UP001203338"/>
    </source>
</evidence>
<evidence type="ECO:0000256" key="8">
    <source>
        <dbReference type="SAM" id="Phobius"/>
    </source>
</evidence>
<keyword evidence="7 8" id="KW-0472">Membrane</keyword>
<evidence type="ECO:0000256" key="2">
    <source>
        <dbReference type="ARBA" id="ARBA00009261"/>
    </source>
</evidence>
<keyword evidence="6 8" id="KW-1133">Transmembrane helix</keyword>
<organism evidence="9 10">
    <name type="scientific">Parendozoicomonas callyspongiae</name>
    <dbReference type="NCBI Taxonomy" id="2942213"/>
    <lineage>
        <taxon>Bacteria</taxon>
        <taxon>Pseudomonadati</taxon>
        <taxon>Pseudomonadota</taxon>
        <taxon>Gammaproteobacteria</taxon>
        <taxon>Oceanospirillales</taxon>
        <taxon>Endozoicomonadaceae</taxon>
        <taxon>Parendozoicomonas</taxon>
    </lineage>
</organism>
<reference evidence="9 10" key="1">
    <citation type="submission" date="2022-05" db="EMBL/GenBank/DDBJ databases">
        <authorList>
            <person name="Park J.-S."/>
        </authorList>
    </citation>
    <scope>NUCLEOTIDE SEQUENCE [LARGE SCALE GENOMIC DNA]</scope>
    <source>
        <strain evidence="9 10">2012CJ34-2</strain>
    </source>
</reference>
<comment type="subcellular location">
    <subcellularLocation>
        <location evidence="1">Cell membrane</location>
        <topology evidence="1">Multi-pass membrane protein</topology>
    </subcellularLocation>
</comment>
<keyword evidence="4" id="KW-1003">Cell membrane</keyword>
<evidence type="ECO:0000256" key="6">
    <source>
        <dbReference type="ARBA" id="ARBA00022989"/>
    </source>
</evidence>
<dbReference type="PANTHER" id="PTHR30330:SF1">
    <property type="entry name" value="AMINO-ACID CARRIER PROTEIN ALST"/>
    <property type="match status" value="1"/>
</dbReference>
<dbReference type="Proteomes" id="UP001203338">
    <property type="component" value="Unassembled WGS sequence"/>
</dbReference>
<evidence type="ECO:0000256" key="3">
    <source>
        <dbReference type="ARBA" id="ARBA00022448"/>
    </source>
</evidence>
<evidence type="ECO:0000313" key="9">
    <source>
        <dbReference type="EMBL" id="MCL6272074.1"/>
    </source>
</evidence>
<evidence type="ECO:0000256" key="7">
    <source>
        <dbReference type="ARBA" id="ARBA00023136"/>
    </source>
</evidence>
<accession>A0ABT0PL20</accession>
<comment type="similarity">
    <text evidence="2">Belongs to the alanine or glycine:cation symporter (AGCS) (TC 2.A.25) family.</text>
</comment>
<feature type="transmembrane region" description="Helical" evidence="8">
    <location>
        <begin position="69"/>
        <end position="88"/>
    </location>
</feature>
<feature type="transmembrane region" description="Helical" evidence="8">
    <location>
        <begin position="138"/>
        <end position="159"/>
    </location>
</feature>
<dbReference type="EMBL" id="JAMFLX010000044">
    <property type="protein sequence ID" value="MCL6272074.1"/>
    <property type="molecule type" value="Genomic_DNA"/>
</dbReference>
<dbReference type="Pfam" id="PF01235">
    <property type="entry name" value="Na_Ala_symp"/>
    <property type="match status" value="1"/>
</dbReference>
<gene>
    <name evidence="9" type="ORF">M3P05_19310</name>
</gene>
<feature type="transmembrane region" description="Helical" evidence="8">
    <location>
        <begin position="12"/>
        <end position="30"/>
    </location>
</feature>
<protein>
    <submittedName>
        <fullName evidence="9">Alanine:cation symporter family protein</fullName>
    </submittedName>
</protein>
<evidence type="ECO:0000256" key="5">
    <source>
        <dbReference type="ARBA" id="ARBA00022692"/>
    </source>
</evidence>
<comment type="caution">
    <text evidence="9">The sequence shown here is derived from an EMBL/GenBank/DDBJ whole genome shotgun (WGS) entry which is preliminary data.</text>
</comment>
<keyword evidence="10" id="KW-1185">Reference proteome</keyword>
<keyword evidence="5 8" id="KW-0812">Transmembrane</keyword>
<sequence>MSELIDAANGVIWGSVLIYLLLGAGLYFTVASRFVQFRRFGFSVKTMFGSRETSGNDQISSFQAFCTSLAARVGTGNLAGVAVAIYIGGPGAVFWMWMIALLGMSTSFVGNTLAQIYKSNDHDGTYCGGPAYYIQKALGLRWLGIAFSISLIIVFGFAFNSVQSSTISGALSAAYNLPSVQSALEHKS</sequence>